<evidence type="ECO:0000313" key="1">
    <source>
        <dbReference type="EMBL" id="TWW53451.1"/>
    </source>
</evidence>
<proteinExistence type="predicted"/>
<reference evidence="1 2" key="1">
    <citation type="submission" date="2019-04" db="EMBL/GenBank/DDBJ databases">
        <title>Chromosome genome assembly for Takifugu flavidus.</title>
        <authorList>
            <person name="Xiao S."/>
        </authorList>
    </citation>
    <scope>NUCLEOTIDE SEQUENCE [LARGE SCALE GENOMIC DNA]</scope>
    <source>
        <strain evidence="1">HTHZ2018</strain>
        <tissue evidence="1">Muscle</tissue>
    </source>
</reference>
<keyword evidence="2" id="KW-1185">Reference proteome</keyword>
<evidence type="ECO:0000313" key="2">
    <source>
        <dbReference type="Proteomes" id="UP000324091"/>
    </source>
</evidence>
<dbReference type="Proteomes" id="UP000324091">
    <property type="component" value="Unassembled WGS sequence"/>
</dbReference>
<comment type="caution">
    <text evidence="1">The sequence shown here is derived from an EMBL/GenBank/DDBJ whole genome shotgun (WGS) entry which is preliminary data.</text>
</comment>
<dbReference type="EMBL" id="RHFK02000680">
    <property type="protein sequence ID" value="TWW53451.1"/>
    <property type="molecule type" value="Genomic_DNA"/>
</dbReference>
<accession>A0A5C6MFS3</accession>
<gene>
    <name evidence="1" type="ORF">D4764_0047490</name>
</gene>
<sequence>MSFLYTRCGHRGPDPSQTFCPTGCTSRLESNPRGLDLTSSDGQVQSMKAGIQPGFTSYQGETAFTKVNGTPGWLGAQEELRLEPLLLPVERSQLRWLRHLFQRPSGHLPREVL</sequence>
<organism evidence="1 2">
    <name type="scientific">Takifugu flavidus</name>
    <name type="common">sansaifugu</name>
    <dbReference type="NCBI Taxonomy" id="433684"/>
    <lineage>
        <taxon>Eukaryota</taxon>
        <taxon>Metazoa</taxon>
        <taxon>Chordata</taxon>
        <taxon>Craniata</taxon>
        <taxon>Vertebrata</taxon>
        <taxon>Euteleostomi</taxon>
        <taxon>Actinopterygii</taxon>
        <taxon>Neopterygii</taxon>
        <taxon>Teleostei</taxon>
        <taxon>Neoteleostei</taxon>
        <taxon>Acanthomorphata</taxon>
        <taxon>Eupercaria</taxon>
        <taxon>Tetraodontiformes</taxon>
        <taxon>Tetradontoidea</taxon>
        <taxon>Tetraodontidae</taxon>
        <taxon>Takifugu</taxon>
    </lineage>
</organism>
<name>A0A5C6MFS3_9TELE</name>
<protein>
    <submittedName>
        <fullName evidence="1">Uncharacterized protein</fullName>
    </submittedName>
</protein>
<dbReference type="AlphaFoldDB" id="A0A5C6MFS3"/>